<accession>A0AAV0VY43</accession>
<reference evidence="1 2" key="1">
    <citation type="submission" date="2023-01" db="EMBL/GenBank/DDBJ databases">
        <authorList>
            <person name="Whitehead M."/>
        </authorList>
    </citation>
    <scope>NUCLEOTIDE SEQUENCE [LARGE SCALE GENOMIC DNA]</scope>
</reference>
<evidence type="ECO:0000313" key="2">
    <source>
        <dbReference type="Proteomes" id="UP001160148"/>
    </source>
</evidence>
<protein>
    <submittedName>
        <fullName evidence="1">Uncharacterized protein</fullName>
    </submittedName>
</protein>
<proteinExistence type="predicted"/>
<sequence>MRRANGGGRDPAGTTIRLITWSKNKIWGRGKIKFDHSCRKWYVGRPRGVGERWWSERKPVSESVCWKNESKLCVVDFRSVSYFNFGASPAECGGQFGIPTLATATDRTRRAYLHHHSSDRYRATTQP</sequence>
<dbReference type="AlphaFoldDB" id="A0AAV0VY43"/>
<comment type="caution">
    <text evidence="1">The sequence shown here is derived from an EMBL/GenBank/DDBJ whole genome shotgun (WGS) entry which is preliminary data.</text>
</comment>
<dbReference type="EMBL" id="CARXXK010000001">
    <property type="protein sequence ID" value="CAI6347666.1"/>
    <property type="molecule type" value="Genomic_DNA"/>
</dbReference>
<organism evidence="1 2">
    <name type="scientific">Macrosiphum euphorbiae</name>
    <name type="common">potato aphid</name>
    <dbReference type="NCBI Taxonomy" id="13131"/>
    <lineage>
        <taxon>Eukaryota</taxon>
        <taxon>Metazoa</taxon>
        <taxon>Ecdysozoa</taxon>
        <taxon>Arthropoda</taxon>
        <taxon>Hexapoda</taxon>
        <taxon>Insecta</taxon>
        <taxon>Pterygota</taxon>
        <taxon>Neoptera</taxon>
        <taxon>Paraneoptera</taxon>
        <taxon>Hemiptera</taxon>
        <taxon>Sternorrhyncha</taxon>
        <taxon>Aphidomorpha</taxon>
        <taxon>Aphidoidea</taxon>
        <taxon>Aphididae</taxon>
        <taxon>Macrosiphini</taxon>
        <taxon>Macrosiphum</taxon>
    </lineage>
</organism>
<gene>
    <name evidence="1" type="ORF">MEUPH1_LOCUS4433</name>
</gene>
<keyword evidence="2" id="KW-1185">Reference proteome</keyword>
<name>A0AAV0VY43_9HEMI</name>
<evidence type="ECO:0000313" key="1">
    <source>
        <dbReference type="EMBL" id="CAI6347666.1"/>
    </source>
</evidence>
<dbReference type="Proteomes" id="UP001160148">
    <property type="component" value="Unassembled WGS sequence"/>
</dbReference>